<organism evidence="1 2">
    <name type="scientific">Aliiglaciecola lipolytica E3</name>
    <dbReference type="NCBI Taxonomy" id="1127673"/>
    <lineage>
        <taxon>Bacteria</taxon>
        <taxon>Pseudomonadati</taxon>
        <taxon>Pseudomonadota</taxon>
        <taxon>Gammaproteobacteria</taxon>
        <taxon>Alteromonadales</taxon>
        <taxon>Alteromonadaceae</taxon>
        <taxon>Aliiglaciecola</taxon>
    </lineage>
</organism>
<accession>K6XSH4</accession>
<proteinExistence type="predicted"/>
<name>K6XSH4_9ALTE</name>
<dbReference type="InterPro" id="IPR036291">
    <property type="entry name" value="NAD(P)-bd_dom_sf"/>
</dbReference>
<dbReference type="Gene3D" id="3.40.50.720">
    <property type="entry name" value="NAD(P)-binding Rossmann-like Domain"/>
    <property type="match status" value="1"/>
</dbReference>
<comment type="caution">
    <text evidence="1">The sequence shown here is derived from an EMBL/GenBank/DDBJ whole genome shotgun (WGS) entry which is preliminary data.</text>
</comment>
<evidence type="ECO:0000313" key="2">
    <source>
        <dbReference type="Proteomes" id="UP000006334"/>
    </source>
</evidence>
<dbReference type="CDD" id="cd05325">
    <property type="entry name" value="carb_red_sniffer_like_SDR_c"/>
    <property type="match status" value="1"/>
</dbReference>
<dbReference type="STRING" id="1127673.GLIP_2008"/>
<protein>
    <submittedName>
        <fullName evidence="1">C-factor</fullName>
    </submittedName>
</protein>
<dbReference type="RefSeq" id="WP_008844452.1">
    <property type="nucleotide sequence ID" value="NZ_BAEN01000038.1"/>
</dbReference>
<dbReference type="SUPFAM" id="SSF51735">
    <property type="entry name" value="NAD(P)-binding Rossmann-fold domains"/>
    <property type="match status" value="1"/>
</dbReference>
<dbReference type="PANTHER" id="PTHR45458:SF1">
    <property type="entry name" value="SHORT CHAIN DEHYDROGENASE"/>
    <property type="match status" value="1"/>
</dbReference>
<dbReference type="AlphaFoldDB" id="K6XSH4"/>
<dbReference type="Proteomes" id="UP000006334">
    <property type="component" value="Unassembled WGS sequence"/>
</dbReference>
<keyword evidence="2" id="KW-1185">Reference proteome</keyword>
<dbReference type="eggNOG" id="COG0300">
    <property type="taxonomic scope" value="Bacteria"/>
</dbReference>
<evidence type="ECO:0000313" key="1">
    <source>
        <dbReference type="EMBL" id="GAC14636.1"/>
    </source>
</evidence>
<dbReference type="InterPro" id="IPR002347">
    <property type="entry name" value="SDR_fam"/>
</dbReference>
<dbReference type="PANTHER" id="PTHR45458">
    <property type="entry name" value="SHORT-CHAIN DEHYDROGENASE/REDUCTASE SDR"/>
    <property type="match status" value="1"/>
</dbReference>
<dbReference type="EMBL" id="BAEN01000038">
    <property type="protein sequence ID" value="GAC14636.1"/>
    <property type="molecule type" value="Genomic_DNA"/>
</dbReference>
<dbReference type="OrthoDB" id="5786478at2"/>
<gene>
    <name evidence="1" type="primary">csgA</name>
    <name evidence="1" type="ORF">GLIP_2008</name>
</gene>
<sequence>MPNAVITGANRGIGLELTKQLLAKGWDVYALCRHSSDELNESNAKVVTKVDVGNPDALPNALAKIKDVKIDLLINNAGVLGKDSIDEWDPHTIEHQFRVNALGPLLVTQVLLEQLKKGAKVAHITSRMGSLADNASGGYYGYRMSKAALNAVGVSMANDLKERGIAVALLHPGYVQTEMVSYGGDISAEDAASRLLDRIEDLNLNNTGSFWHSNGEILPW</sequence>
<dbReference type="GO" id="GO:0016616">
    <property type="term" value="F:oxidoreductase activity, acting on the CH-OH group of donors, NAD or NADP as acceptor"/>
    <property type="evidence" value="ECO:0007669"/>
    <property type="project" value="TreeGrafter"/>
</dbReference>
<dbReference type="Pfam" id="PF00106">
    <property type="entry name" value="adh_short"/>
    <property type="match status" value="1"/>
</dbReference>
<reference evidence="1 2" key="1">
    <citation type="journal article" date="2017" name="Antonie Van Leeuwenhoek">
        <title>Rhizobium rhizosphaerae sp. nov., a novel species isolated from rice rhizosphere.</title>
        <authorList>
            <person name="Zhao J.J."/>
            <person name="Zhang J."/>
            <person name="Zhang R.J."/>
            <person name="Zhang C.W."/>
            <person name="Yin H.Q."/>
            <person name="Zhang X.X."/>
        </authorList>
    </citation>
    <scope>NUCLEOTIDE SEQUENCE [LARGE SCALE GENOMIC DNA]</scope>
    <source>
        <strain evidence="1 2">E3</strain>
    </source>
</reference>
<dbReference type="InterPro" id="IPR052184">
    <property type="entry name" value="SDR_enzymes"/>
</dbReference>
<dbReference type="PRINTS" id="PR00081">
    <property type="entry name" value="GDHRDH"/>
</dbReference>